<gene>
    <name evidence="1" type="ORF">R3W88_016909</name>
</gene>
<dbReference type="AlphaFoldDB" id="A0AAV9KYN1"/>
<keyword evidence="2" id="KW-1185">Reference proteome</keyword>
<comment type="caution">
    <text evidence="1">The sequence shown here is derived from an EMBL/GenBank/DDBJ whole genome shotgun (WGS) entry which is preliminary data.</text>
</comment>
<sequence>MVLLFERKWVRGGGRWSVWLVSGLGWRKERGRWFWDHLVAGWAAVPVELEVSLKNGSFTGKTRRTKGVLGCRNFVGFRGGSDRKMNSEILFFLNKNLKNFQP</sequence>
<evidence type="ECO:0000313" key="2">
    <source>
        <dbReference type="Proteomes" id="UP001311915"/>
    </source>
</evidence>
<reference evidence="1 2" key="1">
    <citation type="submission" date="2023-10" db="EMBL/GenBank/DDBJ databases">
        <title>Genome-Wide Identification Analysis in wild type Solanum Pinnatisectum Reveals Some Genes Defensing Phytophthora Infestans.</title>
        <authorList>
            <person name="Sun C."/>
        </authorList>
    </citation>
    <scope>NUCLEOTIDE SEQUENCE [LARGE SCALE GENOMIC DNA]</scope>
    <source>
        <strain evidence="1">LQN</strain>
        <tissue evidence="1">Leaf</tissue>
    </source>
</reference>
<proteinExistence type="predicted"/>
<accession>A0AAV9KYN1</accession>
<evidence type="ECO:0000313" key="1">
    <source>
        <dbReference type="EMBL" id="KAK4718571.1"/>
    </source>
</evidence>
<organism evidence="1 2">
    <name type="scientific">Solanum pinnatisectum</name>
    <name type="common">tansyleaf nightshade</name>
    <dbReference type="NCBI Taxonomy" id="50273"/>
    <lineage>
        <taxon>Eukaryota</taxon>
        <taxon>Viridiplantae</taxon>
        <taxon>Streptophyta</taxon>
        <taxon>Embryophyta</taxon>
        <taxon>Tracheophyta</taxon>
        <taxon>Spermatophyta</taxon>
        <taxon>Magnoliopsida</taxon>
        <taxon>eudicotyledons</taxon>
        <taxon>Gunneridae</taxon>
        <taxon>Pentapetalae</taxon>
        <taxon>asterids</taxon>
        <taxon>lamiids</taxon>
        <taxon>Solanales</taxon>
        <taxon>Solanaceae</taxon>
        <taxon>Solanoideae</taxon>
        <taxon>Solaneae</taxon>
        <taxon>Solanum</taxon>
    </lineage>
</organism>
<protein>
    <submittedName>
        <fullName evidence="1">Uncharacterized protein</fullName>
    </submittedName>
</protein>
<name>A0AAV9KYN1_9SOLN</name>
<dbReference type="Proteomes" id="UP001311915">
    <property type="component" value="Unassembled WGS sequence"/>
</dbReference>
<dbReference type="EMBL" id="JAWPEI010000008">
    <property type="protein sequence ID" value="KAK4718571.1"/>
    <property type="molecule type" value="Genomic_DNA"/>
</dbReference>